<evidence type="ECO:0000256" key="7">
    <source>
        <dbReference type="ARBA" id="ARBA00034000"/>
    </source>
</evidence>
<dbReference type="Gene3D" id="1.10.3810.10">
    <property type="entry name" value="Biosynthetic peptidoglycan transglycosylase-like"/>
    <property type="match status" value="1"/>
</dbReference>
<feature type="compositionally biased region" description="Basic and acidic residues" evidence="9">
    <location>
        <begin position="1"/>
        <end position="18"/>
    </location>
</feature>
<feature type="compositionally biased region" description="Acidic residues" evidence="9">
    <location>
        <begin position="128"/>
        <end position="138"/>
    </location>
</feature>
<feature type="domain" description="Glycosyl transferase family 51" evidence="12">
    <location>
        <begin position="218"/>
        <end position="380"/>
    </location>
</feature>
<evidence type="ECO:0000259" key="12">
    <source>
        <dbReference type="Pfam" id="PF00912"/>
    </source>
</evidence>
<dbReference type="Pfam" id="PF00912">
    <property type="entry name" value="Transgly"/>
    <property type="match status" value="1"/>
</dbReference>
<evidence type="ECO:0000313" key="14">
    <source>
        <dbReference type="Proteomes" id="UP001236014"/>
    </source>
</evidence>
<evidence type="ECO:0000256" key="3">
    <source>
        <dbReference type="ARBA" id="ARBA00022676"/>
    </source>
</evidence>
<feature type="compositionally biased region" description="Pro residues" evidence="9">
    <location>
        <begin position="19"/>
        <end position="50"/>
    </location>
</feature>
<evidence type="ECO:0000256" key="2">
    <source>
        <dbReference type="ARBA" id="ARBA00022670"/>
    </source>
</evidence>
<organism evidence="13 14">
    <name type="scientific">Amycolatopsis carbonis</name>
    <dbReference type="NCBI Taxonomy" id="715471"/>
    <lineage>
        <taxon>Bacteria</taxon>
        <taxon>Bacillati</taxon>
        <taxon>Actinomycetota</taxon>
        <taxon>Actinomycetes</taxon>
        <taxon>Pseudonocardiales</taxon>
        <taxon>Pseudonocardiaceae</taxon>
        <taxon>Amycolatopsis</taxon>
    </lineage>
</organism>
<dbReference type="InterPro" id="IPR036950">
    <property type="entry name" value="PBP_transglycosylase"/>
</dbReference>
<evidence type="ECO:0000313" key="13">
    <source>
        <dbReference type="EMBL" id="WIX80791.1"/>
    </source>
</evidence>
<dbReference type="Gene3D" id="3.40.710.10">
    <property type="entry name" value="DD-peptidase/beta-lactamase superfamily"/>
    <property type="match status" value="1"/>
</dbReference>
<dbReference type="InterPro" id="IPR023346">
    <property type="entry name" value="Lysozyme-like_dom_sf"/>
</dbReference>
<dbReference type="GO" id="GO:0009252">
    <property type="term" value="P:peptidoglycan biosynthetic process"/>
    <property type="evidence" value="ECO:0007669"/>
    <property type="project" value="TreeGrafter"/>
</dbReference>
<evidence type="ECO:0000256" key="8">
    <source>
        <dbReference type="ARBA" id="ARBA00049902"/>
    </source>
</evidence>
<dbReference type="SUPFAM" id="SSF56601">
    <property type="entry name" value="beta-lactamase/transpeptidase-like"/>
    <property type="match status" value="1"/>
</dbReference>
<keyword evidence="6" id="KW-0511">Multifunctional enzyme</keyword>
<dbReference type="EMBL" id="CP127294">
    <property type="protein sequence ID" value="WIX80791.1"/>
    <property type="molecule type" value="Genomic_DNA"/>
</dbReference>
<feature type="region of interest" description="Disordered" evidence="9">
    <location>
        <begin position="1"/>
        <end position="147"/>
    </location>
</feature>
<dbReference type="PANTHER" id="PTHR32282">
    <property type="entry name" value="BINDING PROTEIN TRANSPEPTIDASE, PUTATIVE-RELATED"/>
    <property type="match status" value="1"/>
</dbReference>
<name>A0A9Y2IK81_9PSEU</name>
<keyword evidence="2" id="KW-0645">Protease</keyword>
<keyword evidence="1" id="KW-0121">Carboxypeptidase</keyword>
<keyword evidence="14" id="KW-1185">Reference proteome</keyword>
<reference evidence="13 14" key="1">
    <citation type="submission" date="2023-06" db="EMBL/GenBank/DDBJ databases">
        <authorList>
            <person name="Oyuntsetseg B."/>
            <person name="Kim S.B."/>
        </authorList>
    </citation>
    <scope>NUCLEOTIDE SEQUENCE [LARGE SCALE GENOMIC DNA]</scope>
    <source>
        <strain evidence="13 14">2-15</strain>
    </source>
</reference>
<sequence>MNDDRNRSWPDRDPDPRRQPPPAGRQGPPPWARNQPPPGDAPRTPPPGNPAQPGQPVQPGQPGQPPRAPQNRPGTPPPGFRQPPPPGTRGGRPNPPPRREPELMTHHVHNGTADDGYDARYDAGGPLDPDDVYPEEPELDKKGRPVLTAAQKKKRRWKIIRRSIYAFVGVFIVIPAIAFVITYFSVDVPSPQSVAQGQSQAVTYLYADGSPMGKDVPSGGNRQILTADQIPDIMKHAAIATEDSSFETNSGFDVTGILRAVYNQVTGGTGGGSTISQQYIKKATDNDAPTLTRKWTELAKSFKMNQTYSKQDIITAYLNIIYFGRGAYGVGAASQAFFHKDVKDLSFSEAALLAGLIQQPGRSENSKVAHDRWNTALDRMVENHYITEADRKAAQFPTPIPLSEDQDDSSAPYRFISDQVQAELEAHGISSDQYYSGGYTIQTTIDKKAQDLAEQAGADALAKQSDNRLLDALVAVDPKTGGVLAYYGGPTTVDVNGQKQKARDWADTPQNPGSSMKPYDLTAFLKMGKGINSTFDGRNNREFDGRIVRNAGDSDSCSEQCTVAEAMKISANTVFYDMVLNVTKQGPVEQAAQEAGVKTKDNGGGNSQIDISNNNISLGGGDTKITPADQASAYATFAGDGQQRDRHFVLKVTNAQNEVAYEAQAQPAKSAFADGDPELSKQIAGNVTTALEPVIGFSKLKCPSGHECAGKTGTQQHTKRAGEPASAANANAQTWMVGYTPSVSVAVWVGGDGDLALHGKGSTPIFGSTIAGPLWQKFMTNYLAGKPAERFSQVSLIGDAAPPISPPSDPNIPPSDITPTDNPDNPGNGDGNPVNPGDPNGPGGPGGNFPSFPTHTPKPPKNTPSGDPTDTGDPGDTGDPDE</sequence>
<dbReference type="GO" id="GO:0008658">
    <property type="term" value="F:penicillin binding"/>
    <property type="evidence" value="ECO:0007669"/>
    <property type="project" value="InterPro"/>
</dbReference>
<dbReference type="InterPro" id="IPR001460">
    <property type="entry name" value="PCN-bd_Tpept"/>
</dbReference>
<dbReference type="Pfam" id="PF00905">
    <property type="entry name" value="Transpeptidase"/>
    <property type="match status" value="1"/>
</dbReference>
<keyword evidence="10" id="KW-0472">Membrane</keyword>
<feature type="transmembrane region" description="Helical" evidence="10">
    <location>
        <begin position="164"/>
        <end position="186"/>
    </location>
</feature>
<feature type="compositionally biased region" description="Pro residues" evidence="9">
    <location>
        <begin position="62"/>
        <end position="87"/>
    </location>
</feature>
<keyword evidence="10" id="KW-1133">Transmembrane helix</keyword>
<protein>
    <submittedName>
        <fullName evidence="13">Transglycosylase domain-containing protein</fullName>
    </submittedName>
</protein>
<dbReference type="KEGG" id="acab:QRX50_08505"/>
<evidence type="ECO:0000256" key="10">
    <source>
        <dbReference type="SAM" id="Phobius"/>
    </source>
</evidence>
<proteinExistence type="predicted"/>
<accession>A0A9Y2IK81</accession>
<dbReference type="GO" id="GO:0030288">
    <property type="term" value="C:outer membrane-bounded periplasmic space"/>
    <property type="evidence" value="ECO:0007669"/>
    <property type="project" value="TreeGrafter"/>
</dbReference>
<keyword evidence="5" id="KW-0378">Hydrolase</keyword>
<evidence type="ECO:0000256" key="5">
    <source>
        <dbReference type="ARBA" id="ARBA00022801"/>
    </source>
</evidence>
<feature type="domain" description="Penicillin-binding protein transpeptidase" evidence="11">
    <location>
        <begin position="473"/>
        <end position="749"/>
    </location>
</feature>
<feature type="compositionally biased region" description="Pro residues" evidence="9">
    <location>
        <begin position="803"/>
        <end position="813"/>
    </location>
</feature>
<dbReference type="GO" id="GO:0006508">
    <property type="term" value="P:proteolysis"/>
    <property type="evidence" value="ECO:0007669"/>
    <property type="project" value="UniProtKB-KW"/>
</dbReference>
<comment type="catalytic activity">
    <reaction evidence="7">
        <text>Preferential cleavage: (Ac)2-L-Lys-D-Ala-|-D-Ala. Also transpeptidation of peptidyl-alanyl moieties that are N-acyl substituents of D-alanine.</text>
        <dbReference type="EC" id="3.4.16.4"/>
    </reaction>
</comment>
<keyword evidence="10" id="KW-0812">Transmembrane</keyword>
<keyword evidence="3" id="KW-0328">Glycosyltransferase</keyword>
<gene>
    <name evidence="13" type="ORF">QRX50_08505</name>
</gene>
<feature type="compositionally biased region" description="Low complexity" evidence="9">
    <location>
        <begin position="863"/>
        <end position="874"/>
    </location>
</feature>
<dbReference type="SUPFAM" id="SSF53955">
    <property type="entry name" value="Lysozyme-like"/>
    <property type="match status" value="1"/>
</dbReference>
<dbReference type="InterPro" id="IPR001264">
    <property type="entry name" value="Glyco_trans_51"/>
</dbReference>
<dbReference type="GO" id="GO:0009002">
    <property type="term" value="F:serine-type D-Ala-D-Ala carboxypeptidase activity"/>
    <property type="evidence" value="ECO:0007669"/>
    <property type="project" value="UniProtKB-EC"/>
</dbReference>
<comment type="catalytic activity">
    <reaction evidence="8">
        <text>[GlcNAc-(1-&gt;4)-Mur2Ac(oyl-L-Ala-gamma-D-Glu-L-Lys-D-Ala-D-Ala)](n)-di-trans,octa-cis-undecaprenyl diphosphate + beta-D-GlcNAc-(1-&gt;4)-Mur2Ac(oyl-L-Ala-gamma-D-Glu-L-Lys-D-Ala-D-Ala)-di-trans,octa-cis-undecaprenyl diphosphate = [GlcNAc-(1-&gt;4)-Mur2Ac(oyl-L-Ala-gamma-D-Glu-L-Lys-D-Ala-D-Ala)](n+1)-di-trans,octa-cis-undecaprenyl diphosphate + di-trans,octa-cis-undecaprenyl diphosphate + H(+)</text>
        <dbReference type="Rhea" id="RHEA:23708"/>
        <dbReference type="Rhea" id="RHEA-COMP:9602"/>
        <dbReference type="Rhea" id="RHEA-COMP:9603"/>
        <dbReference type="ChEBI" id="CHEBI:15378"/>
        <dbReference type="ChEBI" id="CHEBI:58405"/>
        <dbReference type="ChEBI" id="CHEBI:60033"/>
        <dbReference type="ChEBI" id="CHEBI:78435"/>
        <dbReference type="EC" id="2.4.99.28"/>
    </reaction>
</comment>
<feature type="compositionally biased region" description="Low complexity" evidence="9">
    <location>
        <begin position="51"/>
        <end position="61"/>
    </location>
</feature>
<keyword evidence="4" id="KW-0808">Transferase</keyword>
<evidence type="ECO:0000259" key="11">
    <source>
        <dbReference type="Pfam" id="PF00905"/>
    </source>
</evidence>
<feature type="compositionally biased region" description="Low complexity" evidence="9">
    <location>
        <begin position="814"/>
        <end position="838"/>
    </location>
</feature>
<evidence type="ECO:0000256" key="6">
    <source>
        <dbReference type="ARBA" id="ARBA00023268"/>
    </source>
</evidence>
<dbReference type="InterPro" id="IPR012338">
    <property type="entry name" value="Beta-lactam/transpept-like"/>
</dbReference>
<dbReference type="GO" id="GO:0008955">
    <property type="term" value="F:peptidoglycan glycosyltransferase activity"/>
    <property type="evidence" value="ECO:0007669"/>
    <property type="project" value="UniProtKB-EC"/>
</dbReference>
<feature type="region of interest" description="Disordered" evidence="9">
    <location>
        <begin position="798"/>
        <end position="882"/>
    </location>
</feature>
<dbReference type="Proteomes" id="UP001236014">
    <property type="component" value="Chromosome"/>
</dbReference>
<dbReference type="AlphaFoldDB" id="A0A9Y2IK81"/>
<evidence type="ECO:0000256" key="1">
    <source>
        <dbReference type="ARBA" id="ARBA00022645"/>
    </source>
</evidence>
<dbReference type="InterPro" id="IPR050396">
    <property type="entry name" value="Glycosyltr_51/Transpeptidase"/>
</dbReference>
<evidence type="ECO:0000256" key="9">
    <source>
        <dbReference type="SAM" id="MobiDB-lite"/>
    </source>
</evidence>
<dbReference type="PANTHER" id="PTHR32282:SF34">
    <property type="entry name" value="PENICILLIN-BINDING PROTEIN 1A"/>
    <property type="match status" value="1"/>
</dbReference>
<evidence type="ECO:0000256" key="4">
    <source>
        <dbReference type="ARBA" id="ARBA00022679"/>
    </source>
</evidence>